<dbReference type="HOGENOM" id="CLU_2731970_0_0_4"/>
<dbReference type="Proteomes" id="UP000001977">
    <property type="component" value="Chromosome"/>
</dbReference>
<evidence type="ECO:0000313" key="2">
    <source>
        <dbReference type="Proteomes" id="UP000001977"/>
    </source>
</evidence>
<dbReference type="eggNOG" id="ENOG50315KQ">
    <property type="taxonomic scope" value="Bacteria"/>
</dbReference>
<dbReference type="GeneID" id="92936038"/>
<proteinExistence type="predicted"/>
<protein>
    <submittedName>
        <fullName evidence="1">Uncharacterized protein</fullName>
    </submittedName>
</protein>
<accession>Q2KWQ6</accession>
<evidence type="ECO:0000313" key="1">
    <source>
        <dbReference type="EMBL" id="CAJ48392.1"/>
    </source>
</evidence>
<gene>
    <name evidence="1" type="ordered locus">BAV0780</name>
</gene>
<dbReference type="AlphaFoldDB" id="Q2KWQ6"/>
<organism evidence="1 2">
    <name type="scientific">Bordetella avium (strain 197N)</name>
    <dbReference type="NCBI Taxonomy" id="360910"/>
    <lineage>
        <taxon>Bacteria</taxon>
        <taxon>Pseudomonadati</taxon>
        <taxon>Pseudomonadota</taxon>
        <taxon>Betaproteobacteria</taxon>
        <taxon>Burkholderiales</taxon>
        <taxon>Alcaligenaceae</taxon>
        <taxon>Bordetella</taxon>
    </lineage>
</organism>
<dbReference type="KEGG" id="bav:BAV0780"/>
<keyword evidence="2" id="KW-1185">Reference proteome</keyword>
<reference evidence="1 2" key="1">
    <citation type="journal article" date="2006" name="J. Bacteriol.">
        <title>Comparison of the genome sequence of the poultry pathogen Bordetella avium with those of B. bronchiseptica, B. pertussis, and B. parapertussis reveals extensive diversity in surface structures associated with host interaction.</title>
        <authorList>
            <person name="Sebaihia M."/>
            <person name="Preston A."/>
            <person name="Maskell D.J."/>
            <person name="Kuzmiak H."/>
            <person name="Connell T.D."/>
            <person name="King N.D."/>
            <person name="Orndorff P.E."/>
            <person name="Miyamoto D.M."/>
            <person name="Thomson N.R."/>
            <person name="Harris D."/>
            <person name="Goble A."/>
            <person name="Lord A."/>
            <person name="Murphy L."/>
            <person name="Quail M.A."/>
            <person name="Rutter S."/>
            <person name="Squares R."/>
            <person name="Squares S."/>
            <person name="Woodward J."/>
            <person name="Parkhill J."/>
            <person name="Temple L.M."/>
        </authorList>
    </citation>
    <scope>NUCLEOTIDE SEQUENCE [LARGE SCALE GENOMIC DNA]</scope>
    <source>
        <strain evidence="1 2">197N</strain>
    </source>
</reference>
<dbReference type="RefSeq" id="WP_012416474.1">
    <property type="nucleotide sequence ID" value="NC_010645.1"/>
</dbReference>
<name>Q2KWQ6_BORA1</name>
<sequence>MEWKIARNGWVGDRNFDVELAEEEAGYVPRVKVFGFPPMEVPGAPYPTQDLALKAALARLSEEFDEAPRFA</sequence>
<dbReference type="STRING" id="360910.BAV0780"/>
<dbReference type="OrthoDB" id="8657814at2"/>
<dbReference type="EMBL" id="AM167904">
    <property type="protein sequence ID" value="CAJ48392.1"/>
    <property type="molecule type" value="Genomic_DNA"/>
</dbReference>